<evidence type="ECO:0000256" key="3">
    <source>
        <dbReference type="ARBA" id="ARBA00022741"/>
    </source>
</evidence>
<evidence type="ECO:0000256" key="6">
    <source>
        <dbReference type="SAM" id="MobiDB-lite"/>
    </source>
</evidence>
<organism evidence="8 9">
    <name type="scientific">Prorocentrum cordatum</name>
    <dbReference type="NCBI Taxonomy" id="2364126"/>
    <lineage>
        <taxon>Eukaryota</taxon>
        <taxon>Sar</taxon>
        <taxon>Alveolata</taxon>
        <taxon>Dinophyceae</taxon>
        <taxon>Prorocentrales</taxon>
        <taxon>Prorocentraceae</taxon>
        <taxon>Prorocentrum</taxon>
    </lineage>
</organism>
<feature type="region of interest" description="Disordered" evidence="6">
    <location>
        <begin position="115"/>
        <end position="187"/>
    </location>
</feature>
<keyword evidence="3" id="KW-0547">Nucleotide-binding</keyword>
<keyword evidence="2" id="KW-0808">Transferase</keyword>
<dbReference type="PANTHER" id="PTHR24349">
    <property type="entry name" value="SERINE/THREONINE-PROTEIN KINASE"/>
    <property type="match status" value="1"/>
</dbReference>
<feature type="compositionally biased region" description="Low complexity" evidence="6">
    <location>
        <begin position="115"/>
        <end position="133"/>
    </location>
</feature>
<keyword evidence="5" id="KW-0067">ATP-binding</keyword>
<evidence type="ECO:0000313" key="9">
    <source>
        <dbReference type="Proteomes" id="UP001189429"/>
    </source>
</evidence>
<evidence type="ECO:0000313" key="8">
    <source>
        <dbReference type="EMBL" id="CAK0819299.1"/>
    </source>
</evidence>
<dbReference type="SUPFAM" id="SSF56112">
    <property type="entry name" value="Protein kinase-like (PK-like)"/>
    <property type="match status" value="1"/>
</dbReference>
<evidence type="ECO:0000259" key="7">
    <source>
        <dbReference type="PROSITE" id="PS50011"/>
    </source>
</evidence>
<comment type="caution">
    <text evidence="8">The sequence shown here is derived from an EMBL/GenBank/DDBJ whole genome shotgun (WGS) entry which is preliminary data.</text>
</comment>
<dbReference type="InterPro" id="IPR000719">
    <property type="entry name" value="Prot_kinase_dom"/>
</dbReference>
<dbReference type="Gene3D" id="1.10.510.10">
    <property type="entry name" value="Transferase(Phosphotransferase) domain 1"/>
    <property type="match status" value="1"/>
</dbReference>
<dbReference type="PROSITE" id="PS50011">
    <property type="entry name" value="PROTEIN_KINASE_DOM"/>
    <property type="match status" value="1"/>
</dbReference>
<evidence type="ECO:0000256" key="4">
    <source>
        <dbReference type="ARBA" id="ARBA00022777"/>
    </source>
</evidence>
<gene>
    <name evidence="8" type="ORF">PCOR1329_LOCUS21326</name>
</gene>
<feature type="non-terminal residue" evidence="8">
    <location>
        <position position="1"/>
    </location>
</feature>
<reference evidence="8" key="1">
    <citation type="submission" date="2023-10" db="EMBL/GenBank/DDBJ databases">
        <authorList>
            <person name="Chen Y."/>
            <person name="Shah S."/>
            <person name="Dougan E. K."/>
            <person name="Thang M."/>
            <person name="Chan C."/>
        </authorList>
    </citation>
    <scope>NUCLEOTIDE SEQUENCE [LARGE SCALE GENOMIC DNA]</scope>
</reference>
<dbReference type="InterPro" id="IPR050205">
    <property type="entry name" value="CDPK_Ser/Thr_kinases"/>
</dbReference>
<feature type="compositionally biased region" description="Basic and acidic residues" evidence="6">
    <location>
        <begin position="176"/>
        <end position="187"/>
    </location>
</feature>
<dbReference type="InterPro" id="IPR011009">
    <property type="entry name" value="Kinase-like_dom_sf"/>
</dbReference>
<dbReference type="Proteomes" id="UP001189429">
    <property type="component" value="Unassembled WGS sequence"/>
</dbReference>
<keyword evidence="1" id="KW-0723">Serine/threonine-protein kinase</keyword>
<keyword evidence="9" id="KW-1185">Reference proteome</keyword>
<feature type="domain" description="Protein kinase" evidence="7">
    <location>
        <begin position="1"/>
        <end position="104"/>
    </location>
</feature>
<dbReference type="Pfam" id="PF00069">
    <property type="entry name" value="Pkinase"/>
    <property type="match status" value="1"/>
</dbReference>
<evidence type="ECO:0000256" key="5">
    <source>
        <dbReference type="ARBA" id="ARBA00022840"/>
    </source>
</evidence>
<sequence>IAPESYMGDYSPASDIYCIGVIMYKLLTGKFPSRPDIFDDLPGENWVGSPAMKRIRDRLMKEKVDFTRAPLDKSPEAQDLVKKMMAIDPNARPTAAEALEHKWFKLGGDTVLEPASTKSASAKPTAETSPASAKSTAAGSGRASPESAASSPQGGPQEGPAECVQEKLALPGTPQAEEKPKLPGEPE</sequence>
<dbReference type="EMBL" id="CAUYUJ010007003">
    <property type="protein sequence ID" value="CAK0819299.1"/>
    <property type="molecule type" value="Genomic_DNA"/>
</dbReference>
<evidence type="ECO:0000256" key="2">
    <source>
        <dbReference type="ARBA" id="ARBA00022679"/>
    </source>
</evidence>
<name>A0ABN9RQX6_9DINO</name>
<protein>
    <recommendedName>
        <fullName evidence="7">Protein kinase domain-containing protein</fullName>
    </recommendedName>
</protein>
<proteinExistence type="predicted"/>
<accession>A0ABN9RQX6</accession>
<keyword evidence="4" id="KW-0418">Kinase</keyword>
<evidence type="ECO:0000256" key="1">
    <source>
        <dbReference type="ARBA" id="ARBA00022527"/>
    </source>
</evidence>